<evidence type="ECO:0000313" key="10">
    <source>
        <dbReference type="EMBL" id="QLG88246.1"/>
    </source>
</evidence>
<evidence type="ECO:0000256" key="7">
    <source>
        <dbReference type="ARBA" id="ARBA00023049"/>
    </source>
</evidence>
<evidence type="ECO:0000256" key="6">
    <source>
        <dbReference type="ARBA" id="ARBA00022833"/>
    </source>
</evidence>
<keyword evidence="6" id="KW-0862">Zinc</keyword>
<dbReference type="GO" id="GO:0006508">
    <property type="term" value="P:proteolysis"/>
    <property type="evidence" value="ECO:0007669"/>
    <property type="project" value="UniProtKB-KW"/>
</dbReference>
<keyword evidence="4" id="KW-0479">Metal-binding</keyword>
<dbReference type="Gene3D" id="3.40.630.10">
    <property type="entry name" value="Zn peptidases"/>
    <property type="match status" value="1"/>
</dbReference>
<comment type="caution">
    <text evidence="8">Lacks conserved residue(s) required for the propagation of feature annotation.</text>
</comment>
<evidence type="ECO:0000259" key="9">
    <source>
        <dbReference type="PROSITE" id="PS52035"/>
    </source>
</evidence>
<feature type="domain" description="Peptidase M14" evidence="9">
    <location>
        <begin position="3"/>
        <end position="279"/>
    </location>
</feature>
<dbReference type="SUPFAM" id="SSF53187">
    <property type="entry name" value="Zn-dependent exopeptidases"/>
    <property type="match status" value="1"/>
</dbReference>
<dbReference type="GO" id="GO:0005615">
    <property type="term" value="C:extracellular space"/>
    <property type="evidence" value="ECO:0007669"/>
    <property type="project" value="TreeGrafter"/>
</dbReference>
<dbReference type="InterPro" id="IPR057246">
    <property type="entry name" value="CARBOXYPEPT_ZN_1"/>
</dbReference>
<dbReference type="PANTHER" id="PTHR11705:SF143">
    <property type="entry name" value="SLL0236 PROTEIN"/>
    <property type="match status" value="1"/>
</dbReference>
<evidence type="ECO:0000256" key="5">
    <source>
        <dbReference type="ARBA" id="ARBA00022801"/>
    </source>
</evidence>
<keyword evidence="11" id="KW-1185">Reference proteome</keyword>
<dbReference type="Proteomes" id="UP000509597">
    <property type="component" value="Chromosome"/>
</dbReference>
<dbReference type="GO" id="GO:0008270">
    <property type="term" value="F:zinc ion binding"/>
    <property type="evidence" value="ECO:0007669"/>
    <property type="project" value="InterPro"/>
</dbReference>
<dbReference type="KEGG" id="chiz:HQ393_08300"/>
<proteinExistence type="inferred from homology"/>
<dbReference type="EMBL" id="CP058627">
    <property type="protein sequence ID" value="QLG88246.1"/>
    <property type="molecule type" value="Genomic_DNA"/>
</dbReference>
<keyword evidence="5" id="KW-0378">Hydrolase</keyword>
<dbReference type="GO" id="GO:0004181">
    <property type="term" value="F:metallocarboxypeptidase activity"/>
    <property type="evidence" value="ECO:0007669"/>
    <property type="project" value="InterPro"/>
</dbReference>
<evidence type="ECO:0000256" key="8">
    <source>
        <dbReference type="PROSITE-ProRule" id="PRU01379"/>
    </source>
</evidence>
<keyword evidence="7" id="KW-0482">Metalloprotease</keyword>
<dbReference type="PANTHER" id="PTHR11705">
    <property type="entry name" value="PROTEASE FAMILY M14 CARBOXYPEPTIDASE A,B"/>
    <property type="match status" value="1"/>
</dbReference>
<evidence type="ECO:0000256" key="1">
    <source>
        <dbReference type="ARBA" id="ARBA00001947"/>
    </source>
</evidence>
<comment type="cofactor">
    <cofactor evidence="1">
        <name>Zn(2+)</name>
        <dbReference type="ChEBI" id="CHEBI:29105"/>
    </cofactor>
</comment>
<dbReference type="InterPro" id="IPR000834">
    <property type="entry name" value="Peptidase_M14"/>
</dbReference>
<dbReference type="PROSITE" id="PS52035">
    <property type="entry name" value="PEPTIDASE_M14"/>
    <property type="match status" value="1"/>
</dbReference>
<organism evidence="10 11">
    <name type="scientific">Chitinibacter bivalviorum</name>
    <dbReference type="NCBI Taxonomy" id="2739434"/>
    <lineage>
        <taxon>Bacteria</taxon>
        <taxon>Pseudomonadati</taxon>
        <taxon>Pseudomonadota</taxon>
        <taxon>Betaproteobacteria</taxon>
        <taxon>Neisseriales</taxon>
        <taxon>Chitinibacteraceae</taxon>
        <taxon>Chitinibacter</taxon>
    </lineage>
</organism>
<gene>
    <name evidence="10" type="ORF">HQ393_08300</name>
</gene>
<sequence>MNAQHDLTELAELEAIIAQAPSWLSVQQHGVIHAQTHQYPLYSLSLGSPAADAPVLGFFGGVHGLERIGSQILLALLQSLLVRMEWDSSLQHKLQKMRIVFMPLINPAGMVKGWRSNGDGIDLMRNAPVEASQRPALLVGGHRISRHLPWYRGSADGDMAPENQALCEVVREQLLSAPLSIALDCHSGFGLRDRVWFPYAHTHEPITHLPDVHALAHLFQRSYPNHPYVIEPQARQYLTHGDIWDYLYLQHSQSSQRIFLPLTLELGSWLWIKKNPRQMLSLGGLFNPIVPHRQQRVLRKHLILFEFLIRAVHDYQHWLTQPDNRAQHQQLALQQWYQP</sequence>
<accession>A0A7H9BIX1</accession>
<evidence type="ECO:0000256" key="4">
    <source>
        <dbReference type="ARBA" id="ARBA00022723"/>
    </source>
</evidence>
<dbReference type="RefSeq" id="WP_179358323.1">
    <property type="nucleotide sequence ID" value="NZ_CP058627.1"/>
</dbReference>
<evidence type="ECO:0000313" key="11">
    <source>
        <dbReference type="Proteomes" id="UP000509597"/>
    </source>
</evidence>
<dbReference type="Pfam" id="PF00246">
    <property type="entry name" value="Peptidase_M14"/>
    <property type="match status" value="1"/>
</dbReference>
<comment type="similarity">
    <text evidence="2 8">Belongs to the peptidase M14 family.</text>
</comment>
<reference evidence="10 11" key="1">
    <citation type="submission" date="2020-07" db="EMBL/GenBank/DDBJ databases">
        <title>Complete genome sequence of Chitinibacter sp. 2T18.</title>
        <authorList>
            <person name="Bae J.-W."/>
            <person name="Choi J.-W."/>
        </authorList>
    </citation>
    <scope>NUCLEOTIDE SEQUENCE [LARGE SCALE GENOMIC DNA]</scope>
    <source>
        <strain evidence="10 11">2T18</strain>
    </source>
</reference>
<dbReference type="AlphaFoldDB" id="A0A7H9BIX1"/>
<evidence type="ECO:0000256" key="2">
    <source>
        <dbReference type="ARBA" id="ARBA00005988"/>
    </source>
</evidence>
<protein>
    <submittedName>
        <fullName evidence="10">DUF2817 domain-containing protein</fullName>
    </submittedName>
</protein>
<dbReference type="PROSITE" id="PS00132">
    <property type="entry name" value="CARBOXYPEPT_ZN_1"/>
    <property type="match status" value="1"/>
</dbReference>
<evidence type="ECO:0000256" key="3">
    <source>
        <dbReference type="ARBA" id="ARBA00022670"/>
    </source>
</evidence>
<name>A0A7H9BIX1_9NEIS</name>
<keyword evidence="3" id="KW-0645">Protease</keyword>